<evidence type="ECO:0000313" key="5">
    <source>
        <dbReference type="EMBL" id="BDG02303.1"/>
    </source>
</evidence>
<dbReference type="PANTHER" id="PTHR12526:SF510">
    <property type="entry name" value="D-INOSITOL 3-PHOSPHATE GLYCOSYLTRANSFERASE"/>
    <property type="match status" value="1"/>
</dbReference>
<dbReference type="Proteomes" id="UP001162891">
    <property type="component" value="Chromosome"/>
</dbReference>
<keyword evidence="2" id="KW-0808">Transferase</keyword>
<reference evidence="6" key="1">
    <citation type="journal article" date="2022" name="Int. J. Syst. Evol. Microbiol.">
        <title>Anaeromyxobacter oryzae sp. nov., Anaeromyxobacter diazotrophicus sp. nov. and Anaeromyxobacter paludicola sp. nov., isolated from paddy soils.</title>
        <authorList>
            <person name="Itoh H."/>
            <person name="Xu Z."/>
            <person name="Mise K."/>
            <person name="Masuda Y."/>
            <person name="Ushijima N."/>
            <person name="Hayakawa C."/>
            <person name="Shiratori Y."/>
            <person name="Senoo K."/>
        </authorList>
    </citation>
    <scope>NUCLEOTIDE SEQUENCE [LARGE SCALE GENOMIC DNA]</scope>
    <source>
        <strain evidence="6">Red232</strain>
    </source>
</reference>
<evidence type="ECO:0008006" key="7">
    <source>
        <dbReference type="Google" id="ProtNLM"/>
    </source>
</evidence>
<organism evidence="5 6">
    <name type="scientific">Anaeromyxobacter oryzae</name>
    <dbReference type="NCBI Taxonomy" id="2918170"/>
    <lineage>
        <taxon>Bacteria</taxon>
        <taxon>Pseudomonadati</taxon>
        <taxon>Myxococcota</taxon>
        <taxon>Myxococcia</taxon>
        <taxon>Myxococcales</taxon>
        <taxon>Cystobacterineae</taxon>
        <taxon>Anaeromyxobacteraceae</taxon>
        <taxon>Anaeromyxobacter</taxon>
    </lineage>
</organism>
<evidence type="ECO:0000313" key="6">
    <source>
        <dbReference type="Proteomes" id="UP001162891"/>
    </source>
</evidence>
<dbReference type="RefSeq" id="WP_248359841.1">
    <property type="nucleotide sequence ID" value="NZ_AP025591.1"/>
</dbReference>
<dbReference type="EMBL" id="AP025591">
    <property type="protein sequence ID" value="BDG02303.1"/>
    <property type="molecule type" value="Genomic_DNA"/>
</dbReference>
<proteinExistence type="predicted"/>
<keyword evidence="1" id="KW-0328">Glycosyltransferase</keyword>
<protein>
    <recommendedName>
        <fullName evidence="7">Glycosyl transferase group 1</fullName>
    </recommendedName>
</protein>
<keyword evidence="6" id="KW-1185">Reference proteome</keyword>
<feature type="domain" description="Glycosyltransferase subfamily 4-like N-terminal" evidence="4">
    <location>
        <begin position="44"/>
        <end position="179"/>
    </location>
</feature>
<evidence type="ECO:0000259" key="4">
    <source>
        <dbReference type="Pfam" id="PF13439"/>
    </source>
</evidence>
<dbReference type="PANTHER" id="PTHR12526">
    <property type="entry name" value="GLYCOSYLTRANSFERASE"/>
    <property type="match status" value="1"/>
</dbReference>
<dbReference type="InterPro" id="IPR001296">
    <property type="entry name" value="Glyco_trans_1"/>
</dbReference>
<dbReference type="CDD" id="cd03801">
    <property type="entry name" value="GT4_PimA-like"/>
    <property type="match status" value="1"/>
</dbReference>
<dbReference type="Gene3D" id="3.40.50.2000">
    <property type="entry name" value="Glycogen Phosphorylase B"/>
    <property type="match status" value="2"/>
</dbReference>
<evidence type="ECO:0000259" key="3">
    <source>
        <dbReference type="Pfam" id="PF00534"/>
    </source>
</evidence>
<gene>
    <name evidence="5" type="ORF">AMOR_12990</name>
</gene>
<feature type="domain" description="Glycosyl transferase family 1" evidence="3">
    <location>
        <begin position="195"/>
        <end position="351"/>
    </location>
</feature>
<sequence>MLVPYLLALPGGVRRVLGDGLPRLDRCDVRYVELGRNQADMDEMAAAGVAVDRTIGVPGRGMLSERAGVGRVVDLARAAPRLLAMVLRLRPALRASDVAYVHGFRELLLVVLARAGLAPRHRPAVVWHCHGEISRRRAGVARRLARACHSVIAVSDHTARTLARLGIPEDRIVRIHNAVPQRAGASSSAGDWLRPERPLLVASAALREKKGAHVAVEALAALPQAYVLWVTGDDADASARACAADLRSRAERLGVAQRLRFLGYVRDVPTLMRDVYAVLCPSVWDEPFGLVAIEPMTVGTPAVVSDRGALPEVVDGGRAGLVFPAGDPAALAREVLRLEDGALRAALVARAHEHVRTRFGYERWADEVQELLERAVPARARGGAP</sequence>
<evidence type="ECO:0000256" key="1">
    <source>
        <dbReference type="ARBA" id="ARBA00022676"/>
    </source>
</evidence>
<dbReference type="InterPro" id="IPR028098">
    <property type="entry name" value="Glyco_trans_4-like_N"/>
</dbReference>
<accession>A0ABM7WS85</accession>
<dbReference type="SUPFAM" id="SSF53756">
    <property type="entry name" value="UDP-Glycosyltransferase/glycogen phosphorylase"/>
    <property type="match status" value="1"/>
</dbReference>
<dbReference type="Pfam" id="PF00534">
    <property type="entry name" value="Glycos_transf_1"/>
    <property type="match status" value="1"/>
</dbReference>
<dbReference type="Pfam" id="PF13439">
    <property type="entry name" value="Glyco_transf_4"/>
    <property type="match status" value="1"/>
</dbReference>
<name>A0ABM7WS85_9BACT</name>
<evidence type="ECO:0000256" key="2">
    <source>
        <dbReference type="ARBA" id="ARBA00022679"/>
    </source>
</evidence>